<reference evidence="3 4" key="1">
    <citation type="submission" date="2018-10" db="EMBL/GenBank/DDBJ databases">
        <authorList>
            <person name="Chen W.-M."/>
        </authorList>
    </citation>
    <scope>NUCLEOTIDE SEQUENCE [LARGE SCALE GENOMIC DNA]</scope>
    <source>
        <strain evidence="3 4">THS-13</strain>
    </source>
</reference>
<evidence type="ECO:0000313" key="4">
    <source>
        <dbReference type="Proteomes" id="UP000282106"/>
    </source>
</evidence>
<feature type="compositionally biased region" description="Polar residues" evidence="1">
    <location>
        <begin position="635"/>
        <end position="644"/>
    </location>
</feature>
<dbReference type="AlphaFoldDB" id="A0A3N0VJW6"/>
<dbReference type="EMBL" id="RJVO01000001">
    <property type="protein sequence ID" value="ROH92995.1"/>
    <property type="molecule type" value="Genomic_DNA"/>
</dbReference>
<name>A0A3N0VJW6_9GAMM</name>
<sequence>MQHMKIARAVPGLGRHTLSGLLVLAMTSAPAAAFEFDLAGTTVKVENLFTVGAMMRMQDRDSTLVGKSSLNPGICVSRVAGTYDGDDREYAGHTCNAGEPADGYDNANQFFVAQPGAYSPNGDNGNLNFDKYDVVSAATKLTSDISFSLGEFNFFTRTTGYFDSQYANLKERHPDATAQPGETDIPNDVRELTGARLKFLDYFVSRRFEFADRAFNFKLGNQVLNWGESAFLLPNSLNAINPPDQAILRVPGFDLKELSQPVGMALLEGDVIDNLGFQLFYQYDWEPVIPDPVGSYFSTSDIVGAGGDYAMLSFSKAPEDPGQFYEPARNPDDPAYILGSRSSRTLLVDHAATNARLPQGGGQYGLALKGFLENFNNGTELAFYFANYHARFPSISGFAADATCLPDPILGTPIDNILQLAVSCGALDPTDPTATAQFLAGTLTQLSAGNLQLALPREALPLDSARLFIEYPENIQMYGMSFNTTFGDLAVSGEYVYRPNLPIQIHSTDLVFALSQPAFPSEDLDLGIAVLPGRRSAVPDFVATNYRGEPPTAGSYVRGWEPMKIGQANLNILKNIGGDNPFGASQITLLLELGHTHIFDMPGLDELQFNGAGTDSHISSGADGSIGINPRDVRTNPNDPSTNAADGDPTVRQNPTAWYDTGGFGTADSYGYRLVTLLRYDSALYGANIELLNTFFHDVEGVGPGLGQNFVEGRKQILSGIRVDYLSRFIGELRYTWFTGGGIRDPLRDRDNLLLSFGYQF</sequence>
<feature type="region of interest" description="Disordered" evidence="1">
    <location>
        <begin position="620"/>
        <end position="653"/>
    </location>
</feature>
<keyword evidence="4" id="KW-1185">Reference proteome</keyword>
<dbReference type="InParanoid" id="A0A3N0VJW6"/>
<evidence type="ECO:0000256" key="1">
    <source>
        <dbReference type="SAM" id="MobiDB-lite"/>
    </source>
</evidence>
<dbReference type="Proteomes" id="UP000282106">
    <property type="component" value="Unassembled WGS sequence"/>
</dbReference>
<proteinExistence type="predicted"/>
<dbReference type="InterPro" id="IPR010727">
    <property type="entry name" value="DUF1302"/>
</dbReference>
<evidence type="ECO:0000256" key="2">
    <source>
        <dbReference type="SAM" id="SignalP"/>
    </source>
</evidence>
<dbReference type="Pfam" id="PF06980">
    <property type="entry name" value="DUF1302"/>
    <property type="match status" value="1"/>
</dbReference>
<accession>A0A3N0VJW6</accession>
<keyword evidence="2" id="KW-0732">Signal</keyword>
<gene>
    <name evidence="3" type="ORF">ED208_00180</name>
</gene>
<feature type="signal peptide" evidence="2">
    <location>
        <begin position="1"/>
        <end position="33"/>
    </location>
</feature>
<organism evidence="3 4">
    <name type="scientific">Stagnimonas aquatica</name>
    <dbReference type="NCBI Taxonomy" id="2689987"/>
    <lineage>
        <taxon>Bacteria</taxon>
        <taxon>Pseudomonadati</taxon>
        <taxon>Pseudomonadota</taxon>
        <taxon>Gammaproteobacteria</taxon>
        <taxon>Nevskiales</taxon>
        <taxon>Nevskiaceae</taxon>
        <taxon>Stagnimonas</taxon>
    </lineage>
</organism>
<comment type="caution">
    <text evidence="3">The sequence shown here is derived from an EMBL/GenBank/DDBJ whole genome shotgun (WGS) entry which is preliminary data.</text>
</comment>
<feature type="chain" id="PRO_5018155481" evidence="2">
    <location>
        <begin position="34"/>
        <end position="761"/>
    </location>
</feature>
<evidence type="ECO:0000313" key="3">
    <source>
        <dbReference type="EMBL" id="ROH92995.1"/>
    </source>
</evidence>
<protein>
    <submittedName>
        <fullName evidence="3">DUF1302 family protein</fullName>
    </submittedName>
</protein>